<dbReference type="GO" id="GO:0052689">
    <property type="term" value="F:carboxylic ester hydrolase activity"/>
    <property type="evidence" value="ECO:0007669"/>
    <property type="project" value="TreeGrafter"/>
</dbReference>
<feature type="domain" description="AB hydrolase-1" evidence="1">
    <location>
        <begin position="40"/>
        <end position="273"/>
    </location>
</feature>
<dbReference type="InterPro" id="IPR000073">
    <property type="entry name" value="AB_hydrolase_1"/>
</dbReference>
<dbReference type="AlphaFoldDB" id="A0A1V4T3P2"/>
<comment type="caution">
    <text evidence="2">The sequence shown here is derived from an EMBL/GenBank/DDBJ whole genome shotgun (WGS) entry which is preliminary data.</text>
</comment>
<accession>A0A1V4T3P2</accession>
<dbReference type="Pfam" id="PF12697">
    <property type="entry name" value="Abhydrolase_6"/>
    <property type="match status" value="1"/>
</dbReference>
<name>A0A1V4T3P2_9GAMM</name>
<dbReference type="SUPFAM" id="SSF53474">
    <property type="entry name" value="alpha/beta-Hydrolases"/>
    <property type="match status" value="1"/>
</dbReference>
<keyword evidence="3" id="KW-1185">Reference proteome</keyword>
<dbReference type="STRING" id="64969.SAMN02745127_02186"/>
<dbReference type="EMBL" id="MTSM01000011">
    <property type="protein sequence ID" value="OPX55223.1"/>
    <property type="molecule type" value="Genomic_DNA"/>
</dbReference>
<gene>
    <name evidence="2" type="ORF">BTE48_09805</name>
</gene>
<dbReference type="PANTHER" id="PTHR43265:SF1">
    <property type="entry name" value="ESTERASE ESTD"/>
    <property type="match status" value="1"/>
</dbReference>
<reference evidence="2 3" key="1">
    <citation type="submission" date="2017-01" db="EMBL/GenBank/DDBJ databases">
        <title>Genome Sequencing of a Marine Spirillum, Oceanospirillum multiglobuliferum ATCC 33336, from Japan.</title>
        <authorList>
            <person name="Carney J.G."/>
            <person name="Trachtenberg A.M."/>
            <person name="Rheaume B.A."/>
            <person name="Linnane J.D."/>
            <person name="Pitts N.L."/>
            <person name="Mykles D.L."/>
            <person name="Maclea K.S."/>
        </authorList>
    </citation>
    <scope>NUCLEOTIDE SEQUENCE [LARGE SCALE GENOMIC DNA]</scope>
    <source>
        <strain evidence="2 3">ATCC 33336</strain>
    </source>
</reference>
<dbReference type="Proteomes" id="UP000191418">
    <property type="component" value="Unassembled WGS sequence"/>
</dbReference>
<sequence>MTCFVIPYSGAETLVFKQGDHSLSGEYLEATGANPSKAVILFVHGDGATSYNAEGYYELIWQPLREKGYAIFSWDKPSVGQSTGNWLNQSMADRQLEVLAAIDAVQHQYGFTAENTGLLGFSQAGWVLPALANKPEKVGFMIGIGFAANWVEQGRYYTQTRHELAGSSPDQVAAALAAYTEEITFFKGAPSYREYAQFAGQNAMSEARYAFVLNNHLADATQDYANINVPSLLLWGDKDLNVNAQQEFQWWQNQSNPLITTKLIANANHSMLDAESFDEQSLDFKQWLKLMWLEQEALAADFLPTLMTWLDNR</sequence>
<proteinExistence type="predicted"/>
<dbReference type="PANTHER" id="PTHR43265">
    <property type="entry name" value="ESTERASE ESTD"/>
    <property type="match status" value="1"/>
</dbReference>
<dbReference type="InterPro" id="IPR053145">
    <property type="entry name" value="AB_hydrolase_Est10"/>
</dbReference>
<evidence type="ECO:0000313" key="3">
    <source>
        <dbReference type="Proteomes" id="UP000191418"/>
    </source>
</evidence>
<dbReference type="Gene3D" id="3.40.50.1820">
    <property type="entry name" value="alpha/beta hydrolase"/>
    <property type="match status" value="1"/>
</dbReference>
<evidence type="ECO:0000259" key="1">
    <source>
        <dbReference type="Pfam" id="PF12697"/>
    </source>
</evidence>
<dbReference type="InterPro" id="IPR029058">
    <property type="entry name" value="AB_hydrolase_fold"/>
</dbReference>
<evidence type="ECO:0000313" key="2">
    <source>
        <dbReference type="EMBL" id="OPX55223.1"/>
    </source>
</evidence>
<organism evidence="2 3">
    <name type="scientific">Oceanospirillum multiglobuliferum</name>
    <dbReference type="NCBI Taxonomy" id="64969"/>
    <lineage>
        <taxon>Bacteria</taxon>
        <taxon>Pseudomonadati</taxon>
        <taxon>Pseudomonadota</taxon>
        <taxon>Gammaproteobacteria</taxon>
        <taxon>Oceanospirillales</taxon>
        <taxon>Oceanospirillaceae</taxon>
        <taxon>Oceanospirillum</taxon>
    </lineage>
</organism>
<protein>
    <recommendedName>
        <fullName evidence="1">AB hydrolase-1 domain-containing protein</fullName>
    </recommendedName>
</protein>